<organism evidence="2 3">
    <name type="scientific">Lojkania enalia</name>
    <dbReference type="NCBI Taxonomy" id="147567"/>
    <lineage>
        <taxon>Eukaryota</taxon>
        <taxon>Fungi</taxon>
        <taxon>Dikarya</taxon>
        <taxon>Ascomycota</taxon>
        <taxon>Pezizomycotina</taxon>
        <taxon>Dothideomycetes</taxon>
        <taxon>Pleosporomycetidae</taxon>
        <taxon>Pleosporales</taxon>
        <taxon>Pleosporales incertae sedis</taxon>
        <taxon>Lojkania</taxon>
    </lineage>
</organism>
<dbReference type="EMBL" id="ML986663">
    <property type="protein sequence ID" value="KAF2261156.1"/>
    <property type="molecule type" value="Genomic_DNA"/>
</dbReference>
<name>A0A9P4K3D2_9PLEO</name>
<keyword evidence="3" id="KW-1185">Reference proteome</keyword>
<sequence>MLSAPQSRKGMADHLGERGTKKNTRQKKKSEIKWRIELAKSKRSSRHQNQNVLPENFRVQIDKSPSSHLTPSTIRS</sequence>
<reference evidence="3" key="1">
    <citation type="journal article" date="2020" name="Stud. Mycol.">
        <title>101 Dothideomycetes genomes: A test case for predicting lifestyles and emergence of pathogens.</title>
        <authorList>
            <person name="Haridas S."/>
            <person name="Albert R."/>
            <person name="Binder M."/>
            <person name="Bloem J."/>
            <person name="LaButti K."/>
            <person name="Salamov A."/>
            <person name="Andreopoulos B."/>
            <person name="Baker S."/>
            <person name="Barry K."/>
            <person name="Bills G."/>
            <person name="Bluhm B."/>
            <person name="Cannon C."/>
            <person name="Castanera R."/>
            <person name="Culley D."/>
            <person name="Daum C."/>
            <person name="Ezra D."/>
            <person name="Gonzalez J."/>
            <person name="Henrissat B."/>
            <person name="Kuo A."/>
            <person name="Liang C."/>
            <person name="Lipzen A."/>
            <person name="Lutzoni F."/>
            <person name="Magnuson J."/>
            <person name="Mondo S."/>
            <person name="Nolan M."/>
            <person name="Ohm R."/>
            <person name="Pangilinan J."/>
            <person name="Park H.-J."/>
            <person name="Ramirez L."/>
            <person name="Alfaro M."/>
            <person name="Sun H."/>
            <person name="Tritt A."/>
            <person name="Yoshinaga Y."/>
            <person name="Zwiers L.-H."/>
            <person name="Turgeon B."/>
            <person name="Goodwin S."/>
            <person name="Spatafora J."/>
            <person name="Crous P."/>
            <person name="Grigoriev I."/>
        </authorList>
    </citation>
    <scope>NUCLEOTIDE SEQUENCE [LARGE SCALE GENOMIC DNA]</scope>
    <source>
        <strain evidence="3">CBS 304.66</strain>
    </source>
</reference>
<evidence type="ECO:0000313" key="2">
    <source>
        <dbReference type="EMBL" id="KAF2261156.1"/>
    </source>
</evidence>
<feature type="compositionally biased region" description="Basic and acidic residues" evidence="1">
    <location>
        <begin position="29"/>
        <end position="40"/>
    </location>
</feature>
<feature type="compositionally biased region" description="Basic and acidic residues" evidence="1">
    <location>
        <begin position="10"/>
        <end position="20"/>
    </location>
</feature>
<protein>
    <submittedName>
        <fullName evidence="2">Uncharacterized protein</fullName>
    </submittedName>
</protein>
<feature type="region of interest" description="Disordered" evidence="1">
    <location>
        <begin position="1"/>
        <end position="76"/>
    </location>
</feature>
<feature type="compositionally biased region" description="Polar residues" evidence="1">
    <location>
        <begin position="63"/>
        <end position="76"/>
    </location>
</feature>
<evidence type="ECO:0000256" key="1">
    <source>
        <dbReference type="SAM" id="MobiDB-lite"/>
    </source>
</evidence>
<comment type="caution">
    <text evidence="2">The sequence shown here is derived from an EMBL/GenBank/DDBJ whole genome shotgun (WGS) entry which is preliminary data.</text>
</comment>
<dbReference type="AlphaFoldDB" id="A0A9P4K3D2"/>
<evidence type="ECO:0000313" key="3">
    <source>
        <dbReference type="Proteomes" id="UP000800093"/>
    </source>
</evidence>
<gene>
    <name evidence="2" type="ORF">CC78DRAFT_362370</name>
</gene>
<dbReference type="Proteomes" id="UP000800093">
    <property type="component" value="Unassembled WGS sequence"/>
</dbReference>
<proteinExistence type="predicted"/>
<accession>A0A9P4K3D2</accession>